<sequence>MGCFSSKLLSILGQDDAAVQKKMEEMNNELQEKIDDLQDLESTNKALKYKECQSNDKQHEARKVLIQGLPELLGNRTNIGLKRMGELDPKAFHDTWKVSLKVMFFSDVCEESAAKGHVL</sequence>
<dbReference type="EMBL" id="SMMG02000010">
    <property type="protein sequence ID" value="KAA3459139.1"/>
    <property type="molecule type" value="Genomic_DNA"/>
</dbReference>
<dbReference type="GO" id="GO:0080188">
    <property type="term" value="P:gene silencing by siRNA-directed DNA methylation"/>
    <property type="evidence" value="ECO:0007669"/>
    <property type="project" value="InterPro"/>
</dbReference>
<keyword evidence="1" id="KW-0175">Coiled coil</keyword>
<comment type="caution">
    <text evidence="2">The sequence shown here is derived from an EMBL/GenBank/DDBJ whole genome shotgun (WGS) entry which is preliminary data.</text>
</comment>
<gene>
    <name evidence="2" type="ORF">EPI10_013658</name>
</gene>
<evidence type="ECO:0000313" key="2">
    <source>
        <dbReference type="EMBL" id="KAA3459139.1"/>
    </source>
</evidence>
<dbReference type="InterPro" id="IPR045177">
    <property type="entry name" value="FDM1-5/IDN2"/>
</dbReference>
<reference evidence="3" key="1">
    <citation type="journal article" date="2019" name="Plant Biotechnol. J.">
        <title>Genome sequencing of the Australian wild diploid species Gossypium australe highlights disease resistance and delayed gland morphogenesis.</title>
        <authorList>
            <person name="Cai Y."/>
            <person name="Cai X."/>
            <person name="Wang Q."/>
            <person name="Wang P."/>
            <person name="Zhang Y."/>
            <person name="Cai C."/>
            <person name="Xu Y."/>
            <person name="Wang K."/>
            <person name="Zhou Z."/>
            <person name="Wang C."/>
            <person name="Geng S."/>
            <person name="Li B."/>
            <person name="Dong Q."/>
            <person name="Hou Y."/>
            <person name="Wang H."/>
            <person name="Ai P."/>
            <person name="Liu Z."/>
            <person name="Yi F."/>
            <person name="Sun M."/>
            <person name="An G."/>
            <person name="Cheng J."/>
            <person name="Zhang Y."/>
            <person name="Shi Q."/>
            <person name="Xie Y."/>
            <person name="Shi X."/>
            <person name="Chang Y."/>
            <person name="Huang F."/>
            <person name="Chen Y."/>
            <person name="Hong S."/>
            <person name="Mi L."/>
            <person name="Sun Q."/>
            <person name="Zhang L."/>
            <person name="Zhou B."/>
            <person name="Peng R."/>
            <person name="Zhang X."/>
            <person name="Liu F."/>
        </authorList>
    </citation>
    <scope>NUCLEOTIDE SEQUENCE [LARGE SCALE GENOMIC DNA]</scope>
    <source>
        <strain evidence="3">cv. PA1801</strain>
    </source>
</reference>
<feature type="coiled-coil region" evidence="1">
    <location>
        <begin position="16"/>
        <end position="50"/>
    </location>
</feature>
<keyword evidence="3" id="KW-1185">Reference proteome</keyword>
<dbReference type="Proteomes" id="UP000325315">
    <property type="component" value="Unassembled WGS sequence"/>
</dbReference>
<dbReference type="PANTHER" id="PTHR21596:SF3">
    <property type="entry name" value="FACTOR OF DNA METHYLATION 1-RELATED"/>
    <property type="match status" value="1"/>
</dbReference>
<evidence type="ECO:0000256" key="1">
    <source>
        <dbReference type="SAM" id="Coils"/>
    </source>
</evidence>
<proteinExistence type="predicted"/>
<dbReference type="AlphaFoldDB" id="A0A5B6UMN8"/>
<dbReference type="OrthoDB" id="995675at2759"/>
<organism evidence="2 3">
    <name type="scientific">Gossypium australe</name>
    <dbReference type="NCBI Taxonomy" id="47621"/>
    <lineage>
        <taxon>Eukaryota</taxon>
        <taxon>Viridiplantae</taxon>
        <taxon>Streptophyta</taxon>
        <taxon>Embryophyta</taxon>
        <taxon>Tracheophyta</taxon>
        <taxon>Spermatophyta</taxon>
        <taxon>Magnoliopsida</taxon>
        <taxon>eudicotyledons</taxon>
        <taxon>Gunneridae</taxon>
        <taxon>Pentapetalae</taxon>
        <taxon>rosids</taxon>
        <taxon>malvids</taxon>
        <taxon>Malvales</taxon>
        <taxon>Malvaceae</taxon>
        <taxon>Malvoideae</taxon>
        <taxon>Gossypium</taxon>
    </lineage>
</organism>
<evidence type="ECO:0000313" key="3">
    <source>
        <dbReference type="Proteomes" id="UP000325315"/>
    </source>
</evidence>
<name>A0A5B6UMN8_9ROSI</name>
<protein>
    <submittedName>
        <fullName evidence="2">Factor of DNA methylation 1-like isoform X1</fullName>
    </submittedName>
</protein>
<accession>A0A5B6UMN8</accession>
<dbReference type="PANTHER" id="PTHR21596">
    <property type="entry name" value="RIBONUCLEASE P SUBUNIT P38"/>
    <property type="match status" value="1"/>
</dbReference>